<organism evidence="2 3">
    <name type="scientific">Cupriavidus numazuensis</name>
    <dbReference type="NCBI Taxonomy" id="221992"/>
    <lineage>
        <taxon>Bacteria</taxon>
        <taxon>Pseudomonadati</taxon>
        <taxon>Pseudomonadota</taxon>
        <taxon>Betaproteobacteria</taxon>
        <taxon>Burkholderiales</taxon>
        <taxon>Burkholderiaceae</taxon>
        <taxon>Cupriavidus</taxon>
    </lineage>
</organism>
<dbReference type="Proteomes" id="UP000672657">
    <property type="component" value="Unassembled WGS sequence"/>
</dbReference>
<keyword evidence="3" id="KW-1185">Reference proteome</keyword>
<gene>
    <name evidence="2" type="ORF">LMG26411_06458</name>
</gene>
<dbReference type="EMBL" id="CAJPVI010000054">
    <property type="protein sequence ID" value="CAG2159123.1"/>
    <property type="molecule type" value="Genomic_DNA"/>
</dbReference>
<proteinExistence type="predicted"/>
<dbReference type="Gene3D" id="2.180.10.10">
    <property type="entry name" value="RHS repeat-associated core"/>
    <property type="match status" value="1"/>
</dbReference>
<evidence type="ECO:0000259" key="1">
    <source>
        <dbReference type="Pfam" id="PF03527"/>
    </source>
</evidence>
<dbReference type="Pfam" id="PF03527">
    <property type="entry name" value="RHS"/>
    <property type="match status" value="1"/>
</dbReference>
<feature type="domain" description="RHS protein conserved region" evidence="1">
    <location>
        <begin position="156"/>
        <end position="181"/>
    </location>
</feature>
<name>A0ABM8TS44_9BURK</name>
<reference evidence="2 3" key="1">
    <citation type="submission" date="2021-03" db="EMBL/GenBank/DDBJ databases">
        <authorList>
            <person name="Peeters C."/>
        </authorList>
    </citation>
    <scope>NUCLEOTIDE SEQUENCE [LARGE SCALE GENOMIC DNA]</scope>
    <source>
        <strain evidence="2 3">LMG 26411</strain>
    </source>
</reference>
<evidence type="ECO:0000313" key="2">
    <source>
        <dbReference type="EMBL" id="CAG2159123.1"/>
    </source>
</evidence>
<accession>A0ABM8TS44</accession>
<comment type="caution">
    <text evidence="2">The sequence shown here is derived from an EMBL/GenBank/DDBJ whole genome shotgun (WGS) entry which is preliminary data.</text>
</comment>
<evidence type="ECO:0000313" key="3">
    <source>
        <dbReference type="Proteomes" id="UP000672657"/>
    </source>
</evidence>
<sequence length="192" mass="21685">MRASVRQRCAANEDVRGNTTGQVHAELTVRLQYDAFGRRTLKEVERPDRSVDRTIFTWDGACVCWKNGSMPRRVCRASRLQRLIREDPADPYSLPVAQRQHSLKDAWLAVSLYLHEPGTFVPLAKLDEVLVEAAHFATGTDGRFIEYAATTRHATYLYQNNHLGTPQELLDESGKVVWLGVGRAEGYETAAR</sequence>
<dbReference type="InterPro" id="IPR001826">
    <property type="entry name" value="RHS"/>
</dbReference>
<protein>
    <recommendedName>
        <fullName evidence="1">RHS protein conserved region domain-containing protein</fullName>
    </recommendedName>
</protein>